<name>A0A6J6CSK9_9ZZZZ</name>
<evidence type="ECO:0000259" key="4">
    <source>
        <dbReference type="Pfam" id="PF07729"/>
    </source>
</evidence>
<dbReference type="SUPFAM" id="SSF48008">
    <property type="entry name" value="GntR ligand-binding domain-like"/>
    <property type="match status" value="1"/>
</dbReference>
<evidence type="ECO:0000256" key="1">
    <source>
        <dbReference type="ARBA" id="ARBA00023015"/>
    </source>
</evidence>
<gene>
    <name evidence="5" type="ORF">UFOPK1591_00277</name>
</gene>
<reference evidence="5" key="1">
    <citation type="submission" date="2020-05" db="EMBL/GenBank/DDBJ databases">
        <authorList>
            <person name="Chiriac C."/>
            <person name="Salcher M."/>
            <person name="Ghai R."/>
            <person name="Kavagutti S V."/>
        </authorList>
    </citation>
    <scope>NUCLEOTIDE SEQUENCE</scope>
</reference>
<dbReference type="GO" id="GO:0003677">
    <property type="term" value="F:DNA binding"/>
    <property type="evidence" value="ECO:0007669"/>
    <property type="project" value="UniProtKB-KW"/>
</dbReference>
<dbReference type="InterPro" id="IPR011711">
    <property type="entry name" value="GntR_C"/>
</dbReference>
<dbReference type="Gene3D" id="1.20.120.530">
    <property type="entry name" value="GntR ligand-binding domain-like"/>
    <property type="match status" value="1"/>
</dbReference>
<protein>
    <submittedName>
        <fullName evidence="5">Unannotated protein</fullName>
    </submittedName>
</protein>
<evidence type="ECO:0000256" key="2">
    <source>
        <dbReference type="ARBA" id="ARBA00023125"/>
    </source>
</evidence>
<dbReference type="Pfam" id="PF07729">
    <property type="entry name" value="FCD"/>
    <property type="match status" value="1"/>
</dbReference>
<proteinExistence type="predicted"/>
<evidence type="ECO:0000256" key="3">
    <source>
        <dbReference type="ARBA" id="ARBA00023163"/>
    </source>
</evidence>
<accession>A0A6J6CSK9</accession>
<dbReference type="AlphaFoldDB" id="A0A6J6CSK9"/>
<evidence type="ECO:0000313" key="5">
    <source>
        <dbReference type="EMBL" id="CAB4554461.1"/>
    </source>
</evidence>
<feature type="domain" description="GntR C-terminal" evidence="4">
    <location>
        <begin position="2"/>
        <end position="79"/>
    </location>
</feature>
<dbReference type="InterPro" id="IPR008920">
    <property type="entry name" value="TF_FadR/GntR_C"/>
</dbReference>
<organism evidence="5">
    <name type="scientific">freshwater metagenome</name>
    <dbReference type="NCBI Taxonomy" id="449393"/>
    <lineage>
        <taxon>unclassified sequences</taxon>
        <taxon>metagenomes</taxon>
        <taxon>ecological metagenomes</taxon>
    </lineage>
</organism>
<keyword evidence="1" id="KW-0805">Transcription regulation</keyword>
<keyword evidence="3" id="KW-0804">Transcription</keyword>
<keyword evidence="2" id="KW-0238">DNA-binding</keyword>
<sequence length="97" mass="11769">MRLDREFHWITYSRVQTTTLTDLIERLWNTTQPYRRVFMQLVRSEGGIEVTHLEHELLLEAIKRGDSEEAESILRGHIRRTRIELDRHPEVFAHRFE</sequence>
<dbReference type="EMBL" id="CAEZTD010000012">
    <property type="protein sequence ID" value="CAB4554461.1"/>
    <property type="molecule type" value="Genomic_DNA"/>
</dbReference>